<proteinExistence type="predicted"/>
<dbReference type="GO" id="GO:0008999">
    <property type="term" value="F:protein-N-terminal-alanine acetyltransferase activity"/>
    <property type="evidence" value="ECO:0007669"/>
    <property type="project" value="TreeGrafter"/>
</dbReference>
<feature type="domain" description="N-acetyltransferase" evidence="1">
    <location>
        <begin position="29"/>
        <end position="182"/>
    </location>
</feature>
<protein>
    <submittedName>
        <fullName evidence="2">GNAT family N-acetyltransferase</fullName>
    </submittedName>
</protein>
<reference evidence="2" key="1">
    <citation type="submission" date="2021-04" db="EMBL/GenBank/DDBJ databases">
        <title>Isolation and polyphasic classification of algal microorganism.</title>
        <authorList>
            <person name="Wang S."/>
        </authorList>
    </citation>
    <scope>NUCLEOTIDE SEQUENCE</scope>
    <source>
        <strain evidence="2">720a</strain>
    </source>
</reference>
<keyword evidence="3" id="KW-1185">Reference proteome</keyword>
<dbReference type="Proteomes" id="UP000675284">
    <property type="component" value="Unassembled WGS sequence"/>
</dbReference>
<dbReference type="InterPro" id="IPR000182">
    <property type="entry name" value="GNAT_dom"/>
</dbReference>
<sequence length="188" mass="21993">MQQPILKEFPQEFHTRRLFIRLPLPGDGTAVYEAIQASRKELKKWLPFAKSEQTLEETEINIRESHVDFLKREDLRFLIFDRVSGAFIGSTGLHRIDWDVSKFEIGYWIDSRCQGKGYMTEAVAGLTEFAFQTLGANRVEIKCDERNERSRAICERLGYTLEGIHRQDSRAIDSDELRNTCIYARIEW</sequence>
<dbReference type="Gene3D" id="3.40.630.30">
    <property type="match status" value="1"/>
</dbReference>
<dbReference type="PANTHER" id="PTHR43441">
    <property type="entry name" value="RIBOSOMAL-PROTEIN-SERINE ACETYLTRANSFERASE"/>
    <property type="match status" value="1"/>
</dbReference>
<evidence type="ECO:0000259" key="1">
    <source>
        <dbReference type="PROSITE" id="PS51186"/>
    </source>
</evidence>
<dbReference type="SUPFAM" id="SSF55729">
    <property type="entry name" value="Acyl-CoA N-acyltransferases (Nat)"/>
    <property type="match status" value="1"/>
</dbReference>
<dbReference type="AlphaFoldDB" id="A0A941I905"/>
<dbReference type="InterPro" id="IPR051908">
    <property type="entry name" value="Ribosomal_N-acetyltransferase"/>
</dbReference>
<dbReference type="PROSITE" id="PS51186">
    <property type="entry name" value="GNAT"/>
    <property type="match status" value="1"/>
</dbReference>
<dbReference type="GO" id="GO:0005737">
    <property type="term" value="C:cytoplasm"/>
    <property type="evidence" value="ECO:0007669"/>
    <property type="project" value="TreeGrafter"/>
</dbReference>
<name>A0A941I905_9BACI</name>
<comment type="caution">
    <text evidence="2">The sequence shown here is derived from an EMBL/GenBank/DDBJ whole genome shotgun (WGS) entry which is preliminary data.</text>
</comment>
<dbReference type="PANTHER" id="PTHR43441:SF3">
    <property type="entry name" value="ACETYLTRANSFERASE"/>
    <property type="match status" value="1"/>
</dbReference>
<dbReference type="EMBL" id="JAGSOT010000023">
    <property type="protein sequence ID" value="MBR7796219.1"/>
    <property type="molecule type" value="Genomic_DNA"/>
</dbReference>
<evidence type="ECO:0000313" key="2">
    <source>
        <dbReference type="EMBL" id="MBR7796219.1"/>
    </source>
</evidence>
<dbReference type="Pfam" id="PF13302">
    <property type="entry name" value="Acetyltransf_3"/>
    <property type="match status" value="1"/>
</dbReference>
<accession>A0A941I905</accession>
<dbReference type="InterPro" id="IPR016181">
    <property type="entry name" value="Acyl_CoA_acyltransferase"/>
</dbReference>
<gene>
    <name evidence="2" type="ORF">KCX74_09200</name>
</gene>
<dbReference type="RefSeq" id="WP_026680333.1">
    <property type="nucleotide sequence ID" value="NZ_BAAACY010000028.1"/>
</dbReference>
<organism evidence="2 3">
    <name type="scientific">Virgibacillus salarius</name>
    <dbReference type="NCBI Taxonomy" id="447199"/>
    <lineage>
        <taxon>Bacteria</taxon>
        <taxon>Bacillati</taxon>
        <taxon>Bacillota</taxon>
        <taxon>Bacilli</taxon>
        <taxon>Bacillales</taxon>
        <taxon>Bacillaceae</taxon>
        <taxon>Virgibacillus</taxon>
    </lineage>
</organism>
<evidence type="ECO:0000313" key="3">
    <source>
        <dbReference type="Proteomes" id="UP000675284"/>
    </source>
</evidence>
<dbReference type="GO" id="GO:1990189">
    <property type="term" value="F:protein N-terminal-serine acetyltransferase activity"/>
    <property type="evidence" value="ECO:0007669"/>
    <property type="project" value="TreeGrafter"/>
</dbReference>